<dbReference type="Gene3D" id="3.30.920.20">
    <property type="entry name" value="Gas2-like domain"/>
    <property type="match status" value="1"/>
</dbReference>
<dbReference type="GO" id="GO:0005856">
    <property type="term" value="C:cytoskeleton"/>
    <property type="evidence" value="ECO:0007669"/>
    <property type="project" value="UniProtKB-SubCell"/>
</dbReference>
<evidence type="ECO:0000313" key="6">
    <source>
        <dbReference type="EMBL" id="KAG2174590.1"/>
    </source>
</evidence>
<gene>
    <name evidence="6" type="ORF">INT44_006853</name>
</gene>
<keyword evidence="7" id="KW-1185">Reference proteome</keyword>
<dbReference type="GO" id="GO:0008017">
    <property type="term" value="F:microtubule binding"/>
    <property type="evidence" value="ECO:0007669"/>
    <property type="project" value="InterPro"/>
</dbReference>
<dbReference type="InterPro" id="IPR036534">
    <property type="entry name" value="GAR_dom_sf"/>
</dbReference>
<dbReference type="Pfam" id="PF02187">
    <property type="entry name" value="GAS2"/>
    <property type="match status" value="1"/>
</dbReference>
<evidence type="ECO:0000259" key="5">
    <source>
        <dbReference type="PROSITE" id="PS51460"/>
    </source>
</evidence>
<evidence type="ECO:0000313" key="7">
    <source>
        <dbReference type="Proteomes" id="UP000612746"/>
    </source>
</evidence>
<dbReference type="EMBL" id="JAEPRA010000016">
    <property type="protein sequence ID" value="KAG2174590.1"/>
    <property type="molecule type" value="Genomic_DNA"/>
</dbReference>
<dbReference type="PROSITE" id="PS51460">
    <property type="entry name" value="GAR"/>
    <property type="match status" value="1"/>
</dbReference>
<name>A0A8H7U9F0_9FUNG</name>
<protein>
    <recommendedName>
        <fullName evidence="5">GAR domain-containing protein</fullName>
    </recommendedName>
</protein>
<dbReference type="OrthoDB" id="10017054at2759"/>
<evidence type="ECO:0000256" key="2">
    <source>
        <dbReference type="ARBA" id="ARBA00022490"/>
    </source>
</evidence>
<evidence type="ECO:0000256" key="1">
    <source>
        <dbReference type="ARBA" id="ARBA00004245"/>
    </source>
</evidence>
<feature type="domain" description="GAR" evidence="5">
    <location>
        <begin position="1346"/>
        <end position="1420"/>
    </location>
</feature>
<keyword evidence="2" id="KW-0963">Cytoplasm</keyword>
<dbReference type="SUPFAM" id="SSF143575">
    <property type="entry name" value="GAS2 domain-like"/>
    <property type="match status" value="1"/>
</dbReference>
<keyword evidence="3" id="KW-0206">Cytoskeleton</keyword>
<feature type="compositionally biased region" description="Low complexity" evidence="4">
    <location>
        <begin position="1322"/>
        <end position="1340"/>
    </location>
</feature>
<feature type="region of interest" description="Disordered" evidence="4">
    <location>
        <begin position="1322"/>
        <end position="1341"/>
    </location>
</feature>
<evidence type="ECO:0000256" key="4">
    <source>
        <dbReference type="SAM" id="MobiDB-lite"/>
    </source>
</evidence>
<dbReference type="InterPro" id="IPR003108">
    <property type="entry name" value="GAR_dom"/>
</dbReference>
<sequence length="1499" mass="170160">MACSYPFVDHGTPLWIDVVANTSDKAEVGRRRTKCHAIVDNLDECREATTLEHETVSSETSICSTKDLKNPYLSSIIEFSKMLPSIGDNTTDGHLERSLVIMNAILTPKSPLVFNKPHFPDGSENNRCNSTTTQTIKCDPSYEQESEQVYLSIGQSLSNTVEVNDQVPEMQTLDQFETLCTFHAMENLLMGILDHLDFVASLHLPSITWDNDGSISTICASRLSRMIQQLGSMPIAAPLTSSLPDNNQQHSDMEAFQQLMISIGLINKWLCSEIPKTQEGIKDKALFDRTQLMVTICNKLAQTMDNAKIDYLLFQSSVIELRQQMDSSQRHHHLIRCPNTCYTDHFVTCEGSKRKDHTPPLQNDTCDGSNTNGDKYEMLVLALEEGINGWMQECDMFEHVLENAWSDLATANLNSATLDRLAHLETHLHGIKSSVESARLICVQDEHCGSKTQLLSRLRESQIQIMDVEPRFERICQRVQVLAQCKRWEGLYHDTMAKMACTNGHIDELFELRSTWASHLKDTDIDQHSANMLVQKEKIESTIQDMELDKVADAMLQFEETLISAMFKLPNRMHESQQNLVSQFTNLQSRIQFTSYILQQYQQVSKLQTEVNDIQSTLRALQTTNGGHPSISQLDELCKMVVTVSIGGHTSIHYPESTISSEVRRNKHANQHVRSGIGTLQMTLMSILEELRNLMDDHRRHEELQHAMEQMKVTAGRQIRLLQSRIASLQNSPINPKARMSIQELNDMASDLQYQQGLTKQPVVICSPPQLKLLLASEEGKAAYNAQKNLVMLFIEKLEKTQSKRRELVDMMMTRAAWEVRYEECTVVLEKVMEDIPNIIQMAWRMENKNMDITDIGFAYVLRTTEDNLLKEKLAFDAFIKVYRSQSTPCTTDLAIILGDAGDRHANLLKMVELISLTSSIQIDRLNQRHHVQALESTYNLFMAQLDDLFTKLQYAMSNDPSEELACFDVDVEEMKNKIQYFDQQCIGDALYPDCQQHSLLPHAYILDLMNSNRQVRQYINQLQDSLCQKLKTIIDNYSHFSKLVSLWQEQECLQKRYQDCHTKIMAKSSDYALADEPVPQDVNSTLILVHCLSVQSEVQTLSDLAQSLSEKLHDLATKLLQHDRTNGSYDALNVRSSSVSSMAKELGLAYHKLVSTTLAMHLRQIWEARWNASKEKLEQCILQLDGSASSDKLLDGRCTSADSAEPIFRELIQTNIASTNLAFRNLSKAHEGLSQGEGILTKLQQKHSELRRLISKIEAQLAKMRGYGEHMNSRARKLSHPNQLEIRARKISLPSRNTSNLGAFNDRLVASRSAVVSSRSISTRSKPSISSRSGPKSARQMYIPDPANVLDVELGRIINESPYRICVKAVPGEVGRYWFGESSPKLAYCRILKSSMVMVRVGGGWTELTQFLRDHALLEEDFIPRERSFTEDEGLREGFIRTHRNNAPLGRVIKPHASERGIKNGDRFIVGNGIEVKMKRAQDERTVPRSSRVNLLQN</sequence>
<dbReference type="SMART" id="SM00243">
    <property type="entry name" value="GAS2"/>
    <property type="match status" value="1"/>
</dbReference>
<dbReference type="Proteomes" id="UP000612746">
    <property type="component" value="Unassembled WGS sequence"/>
</dbReference>
<accession>A0A8H7U9F0</accession>
<organism evidence="6 7">
    <name type="scientific">Umbelopsis vinacea</name>
    <dbReference type="NCBI Taxonomy" id="44442"/>
    <lineage>
        <taxon>Eukaryota</taxon>
        <taxon>Fungi</taxon>
        <taxon>Fungi incertae sedis</taxon>
        <taxon>Mucoromycota</taxon>
        <taxon>Mucoromycotina</taxon>
        <taxon>Umbelopsidomycetes</taxon>
        <taxon>Umbelopsidales</taxon>
        <taxon>Umbelopsidaceae</taxon>
        <taxon>Umbelopsis</taxon>
    </lineage>
</organism>
<evidence type="ECO:0000256" key="3">
    <source>
        <dbReference type="ARBA" id="ARBA00023212"/>
    </source>
</evidence>
<reference evidence="6" key="1">
    <citation type="submission" date="2020-12" db="EMBL/GenBank/DDBJ databases">
        <title>Metabolic potential, ecology and presence of endohyphal bacteria is reflected in genomic diversity of Mucoromycotina.</title>
        <authorList>
            <person name="Muszewska A."/>
            <person name="Okrasinska A."/>
            <person name="Steczkiewicz K."/>
            <person name="Drgas O."/>
            <person name="Orlowska M."/>
            <person name="Perlinska-Lenart U."/>
            <person name="Aleksandrzak-Piekarczyk T."/>
            <person name="Szatraj K."/>
            <person name="Zielenkiewicz U."/>
            <person name="Pilsyk S."/>
            <person name="Malc E."/>
            <person name="Mieczkowski P."/>
            <person name="Kruszewska J.S."/>
            <person name="Biernat P."/>
            <person name="Pawlowska J."/>
        </authorList>
    </citation>
    <scope>NUCLEOTIDE SEQUENCE</scope>
    <source>
        <strain evidence="6">WA0000051536</strain>
    </source>
</reference>
<comment type="subcellular location">
    <subcellularLocation>
        <location evidence="1">Cytoplasm</location>
        <location evidence="1">Cytoskeleton</location>
    </subcellularLocation>
</comment>
<comment type="caution">
    <text evidence="6">The sequence shown here is derived from an EMBL/GenBank/DDBJ whole genome shotgun (WGS) entry which is preliminary data.</text>
</comment>
<proteinExistence type="predicted"/>